<evidence type="ECO:0000256" key="1">
    <source>
        <dbReference type="ARBA" id="ARBA00004340"/>
    </source>
</evidence>
<evidence type="ECO:0000256" key="2">
    <source>
        <dbReference type="ARBA" id="ARBA00004613"/>
    </source>
</evidence>
<accession>A0AAV0T0R1</accession>
<comment type="subcellular location">
    <subcellularLocation>
        <location evidence="1">Host cell</location>
    </subcellularLocation>
    <subcellularLocation>
        <location evidence="2">Secreted</location>
    </subcellularLocation>
</comment>
<dbReference type="GO" id="GO:0043657">
    <property type="term" value="C:host cell"/>
    <property type="evidence" value="ECO:0007669"/>
    <property type="project" value="UniProtKB-SubCell"/>
</dbReference>
<feature type="domain" description="Crinkler effector protein N-terminal" evidence="4">
    <location>
        <begin position="3"/>
        <end position="119"/>
    </location>
</feature>
<reference evidence="5" key="1">
    <citation type="submission" date="2022-12" db="EMBL/GenBank/DDBJ databases">
        <authorList>
            <person name="Webb A."/>
        </authorList>
    </citation>
    <scope>NUCLEOTIDE SEQUENCE</scope>
    <source>
        <strain evidence="5">Pf2</strain>
    </source>
</reference>
<dbReference type="GO" id="GO:0005576">
    <property type="term" value="C:extracellular region"/>
    <property type="evidence" value="ECO:0007669"/>
    <property type="project" value="UniProtKB-SubCell"/>
</dbReference>
<protein>
    <recommendedName>
        <fullName evidence="4">Crinkler effector protein N-terminal domain-containing protein</fullName>
    </recommendedName>
</protein>
<comment type="caution">
    <text evidence="5">The sequence shown here is derived from an EMBL/GenBank/DDBJ whole genome shotgun (WGS) entry which is preliminary data.</text>
</comment>
<dbReference type="AlphaFoldDB" id="A0AAV0T0R1"/>
<keyword evidence="3" id="KW-0964">Secreted</keyword>
<evidence type="ECO:0000313" key="5">
    <source>
        <dbReference type="EMBL" id="CAI5712327.1"/>
    </source>
</evidence>
<proteinExistence type="predicted"/>
<dbReference type="EMBL" id="CANTFK010000286">
    <property type="protein sequence ID" value="CAI5712327.1"/>
    <property type="molecule type" value="Genomic_DNA"/>
</dbReference>
<dbReference type="InterPro" id="IPR045379">
    <property type="entry name" value="Crinkler_N"/>
</dbReference>
<evidence type="ECO:0000313" key="6">
    <source>
        <dbReference type="Proteomes" id="UP001159659"/>
    </source>
</evidence>
<sequence>MAKLFCVIVGVRGSAFPVEIDVAESVGDLKMAIKAEMANALQNFDADQLQLFLAKGTDDKWLKDDDAAAQNLYKGEIHPVTQQMIGGEQVMATRTLQRWLFDDNTMSQPLPEQIHVLVVVPEQKKMVVP</sequence>
<evidence type="ECO:0000256" key="3">
    <source>
        <dbReference type="ARBA" id="ARBA00022525"/>
    </source>
</evidence>
<evidence type="ECO:0000259" key="4">
    <source>
        <dbReference type="Pfam" id="PF20147"/>
    </source>
</evidence>
<organism evidence="5 6">
    <name type="scientific">Peronospora farinosa</name>
    <dbReference type="NCBI Taxonomy" id="134698"/>
    <lineage>
        <taxon>Eukaryota</taxon>
        <taxon>Sar</taxon>
        <taxon>Stramenopiles</taxon>
        <taxon>Oomycota</taxon>
        <taxon>Peronosporomycetes</taxon>
        <taxon>Peronosporales</taxon>
        <taxon>Peronosporaceae</taxon>
        <taxon>Peronospora</taxon>
    </lineage>
</organism>
<dbReference type="Proteomes" id="UP001159659">
    <property type="component" value="Unassembled WGS sequence"/>
</dbReference>
<gene>
    <name evidence="5" type="ORF">PFR002_LOCUS2540</name>
</gene>
<name>A0AAV0T0R1_9STRA</name>
<dbReference type="Pfam" id="PF20147">
    <property type="entry name" value="Crinkler"/>
    <property type="match status" value="1"/>
</dbReference>